<keyword evidence="2" id="KW-1185">Reference proteome</keyword>
<reference evidence="1 2" key="1">
    <citation type="submission" date="2018-08" db="EMBL/GenBank/DDBJ databases">
        <title>Genomic Encyclopedia of Type Strains, Phase III (KMG-III): the genomes of soil and plant-associated and newly described type strains.</title>
        <authorList>
            <person name="Whitman W."/>
        </authorList>
    </citation>
    <scope>NUCLEOTIDE SEQUENCE [LARGE SCALE GENOMIC DNA]</scope>
    <source>
        <strain evidence="1 2">CECT 7375</strain>
    </source>
</reference>
<dbReference type="EMBL" id="QUNG01000006">
    <property type="protein sequence ID" value="REG83151.1"/>
    <property type="molecule type" value="Genomic_DNA"/>
</dbReference>
<dbReference type="OrthoDB" id="6103557at2"/>
<evidence type="ECO:0000313" key="2">
    <source>
        <dbReference type="Proteomes" id="UP000256542"/>
    </source>
</evidence>
<proteinExistence type="predicted"/>
<evidence type="ECO:0000313" key="1">
    <source>
        <dbReference type="EMBL" id="REG83151.1"/>
    </source>
</evidence>
<dbReference type="RefSeq" id="WP_115897638.1">
    <property type="nucleotide sequence ID" value="NZ_QUNG01000006.1"/>
</dbReference>
<organism evidence="1 2">
    <name type="scientific">Marinomonas pollencensis</name>
    <dbReference type="NCBI Taxonomy" id="491954"/>
    <lineage>
        <taxon>Bacteria</taxon>
        <taxon>Pseudomonadati</taxon>
        <taxon>Pseudomonadota</taxon>
        <taxon>Gammaproteobacteria</taxon>
        <taxon>Oceanospirillales</taxon>
        <taxon>Oceanospirillaceae</taxon>
        <taxon>Marinomonas</taxon>
    </lineage>
</organism>
<dbReference type="Proteomes" id="UP000256542">
    <property type="component" value="Unassembled WGS sequence"/>
</dbReference>
<protein>
    <submittedName>
        <fullName evidence="1">Uncharacterized protein</fullName>
    </submittedName>
</protein>
<gene>
    <name evidence="1" type="ORF">DFP81_1062</name>
</gene>
<dbReference type="AlphaFoldDB" id="A0A3E0DMX3"/>
<accession>A0A3E0DMX3</accession>
<comment type="caution">
    <text evidence="1">The sequence shown here is derived from an EMBL/GenBank/DDBJ whole genome shotgun (WGS) entry which is preliminary data.</text>
</comment>
<sequence length="218" mass="25200">MDTSTWKEKHVDELSIFELAYAHLGGAGSYRLKDGWLKSILPITLQEINHARNMEYSKNFVPVVGAFSVIEQIGFTYKRNDKVEYSNPNASSINKALYYFADYEEGSDDVKALYALRNSFLHNASLMAKALHVTKPSYYFQFDREIDELVQYPENPWDGNILTFKPEYTTLINPEKVVDLARVTVDSALECLNNNILEVDLECGERELFYRFLKHFPD</sequence>
<name>A0A3E0DMX3_9GAMM</name>